<dbReference type="AlphaFoldDB" id="W9RVK9"/>
<name>W9RVK9_9ROSA</name>
<feature type="region of interest" description="Disordered" evidence="1">
    <location>
        <begin position="64"/>
        <end position="98"/>
    </location>
</feature>
<proteinExistence type="predicted"/>
<feature type="compositionally biased region" description="Low complexity" evidence="1">
    <location>
        <begin position="64"/>
        <end position="75"/>
    </location>
</feature>
<dbReference type="Proteomes" id="UP000030645">
    <property type="component" value="Unassembled WGS sequence"/>
</dbReference>
<gene>
    <name evidence="2" type="ORF">L484_013012</name>
</gene>
<accession>W9RVK9</accession>
<dbReference type="STRING" id="981085.W9RVK9"/>
<protein>
    <submittedName>
        <fullName evidence="2">Uncharacterized protein</fullName>
    </submittedName>
</protein>
<dbReference type="PANTHER" id="PTHR33526">
    <property type="entry name" value="OS07G0123800 PROTEIN"/>
    <property type="match status" value="1"/>
</dbReference>
<organism evidence="2 3">
    <name type="scientific">Morus notabilis</name>
    <dbReference type="NCBI Taxonomy" id="981085"/>
    <lineage>
        <taxon>Eukaryota</taxon>
        <taxon>Viridiplantae</taxon>
        <taxon>Streptophyta</taxon>
        <taxon>Embryophyta</taxon>
        <taxon>Tracheophyta</taxon>
        <taxon>Spermatophyta</taxon>
        <taxon>Magnoliopsida</taxon>
        <taxon>eudicotyledons</taxon>
        <taxon>Gunneridae</taxon>
        <taxon>Pentapetalae</taxon>
        <taxon>rosids</taxon>
        <taxon>fabids</taxon>
        <taxon>Rosales</taxon>
        <taxon>Moraceae</taxon>
        <taxon>Moreae</taxon>
        <taxon>Morus</taxon>
    </lineage>
</organism>
<evidence type="ECO:0000313" key="3">
    <source>
        <dbReference type="Proteomes" id="UP000030645"/>
    </source>
</evidence>
<dbReference type="EMBL" id="KE345719">
    <property type="protein sequence ID" value="EXC12634.1"/>
    <property type="molecule type" value="Genomic_DNA"/>
</dbReference>
<dbReference type="PANTHER" id="PTHR33526:SF4">
    <property type="entry name" value="OS07G0123800 PROTEIN"/>
    <property type="match status" value="1"/>
</dbReference>
<evidence type="ECO:0000256" key="1">
    <source>
        <dbReference type="SAM" id="MobiDB-lite"/>
    </source>
</evidence>
<evidence type="ECO:0000313" key="2">
    <source>
        <dbReference type="EMBL" id="EXC12634.1"/>
    </source>
</evidence>
<sequence>MTKLAKAAAKETSRLNKIMKAPITALIKVKDFYIKSMSECSGQFDYGTFMGCPAAQITTLPKSFSVGSTRSSNSSTGDLQRELVRVSSTKQQQQSPVMTAKPNNFQRSRSVGIGRIDEDKPCEFEEDIKVKTYVYSRSKSHHVHKITIISSSLCLVLHFVDDGEFARNVDEWVGIVNVDDLGSSGEAILERLQPSKLCRGVHHNVNCALHIHE</sequence>
<keyword evidence="3" id="KW-1185">Reference proteome</keyword>
<dbReference type="eggNOG" id="ENOG502S1IA">
    <property type="taxonomic scope" value="Eukaryota"/>
</dbReference>
<reference evidence="3" key="1">
    <citation type="submission" date="2013-01" db="EMBL/GenBank/DDBJ databases">
        <title>Draft Genome Sequence of a Mulberry Tree, Morus notabilis C.K. Schneid.</title>
        <authorList>
            <person name="He N."/>
            <person name="Zhao S."/>
        </authorList>
    </citation>
    <scope>NUCLEOTIDE SEQUENCE</scope>
</reference>
<feature type="compositionally biased region" description="Polar residues" evidence="1">
    <location>
        <begin position="86"/>
        <end position="98"/>
    </location>
</feature>